<dbReference type="GO" id="GO:0006412">
    <property type="term" value="P:translation"/>
    <property type="evidence" value="ECO:0007669"/>
    <property type="project" value="UniProtKB-UniRule"/>
</dbReference>
<keyword evidence="2" id="KW-0479">Metal-binding</keyword>
<dbReference type="Gene3D" id="3.90.45.10">
    <property type="entry name" value="Peptide deformylase"/>
    <property type="match status" value="1"/>
</dbReference>
<proteinExistence type="inferred from homology"/>
<feature type="binding site" evidence="2">
    <location>
        <position position="135"/>
    </location>
    <ligand>
        <name>Fe cation</name>
        <dbReference type="ChEBI" id="CHEBI:24875"/>
    </ligand>
</feature>
<dbReference type="PIRSF" id="PIRSF004749">
    <property type="entry name" value="Pep_def"/>
    <property type="match status" value="1"/>
</dbReference>
<feature type="binding site" evidence="2">
    <location>
        <position position="93"/>
    </location>
    <ligand>
        <name>Fe cation</name>
        <dbReference type="ChEBI" id="CHEBI:24875"/>
    </ligand>
</feature>
<dbReference type="Pfam" id="PF01327">
    <property type="entry name" value="Pep_deformylase"/>
    <property type="match status" value="1"/>
</dbReference>
<keyword evidence="2" id="KW-0648">Protein biosynthesis</keyword>
<comment type="cofactor">
    <cofactor evidence="2">
        <name>Fe(2+)</name>
        <dbReference type="ChEBI" id="CHEBI:29033"/>
    </cofactor>
    <text evidence="2">Binds 1 Fe(2+) ion.</text>
</comment>
<dbReference type="AlphaFoldDB" id="A0A1I6V9U6"/>
<dbReference type="OrthoDB" id="9804313at2"/>
<comment type="catalytic activity">
    <reaction evidence="2">
        <text>N-terminal N-formyl-L-methionyl-[peptide] + H2O = N-terminal L-methionyl-[peptide] + formate</text>
        <dbReference type="Rhea" id="RHEA:24420"/>
        <dbReference type="Rhea" id="RHEA-COMP:10639"/>
        <dbReference type="Rhea" id="RHEA-COMP:10640"/>
        <dbReference type="ChEBI" id="CHEBI:15377"/>
        <dbReference type="ChEBI" id="CHEBI:15740"/>
        <dbReference type="ChEBI" id="CHEBI:49298"/>
        <dbReference type="ChEBI" id="CHEBI:64731"/>
        <dbReference type="EC" id="3.5.1.88"/>
    </reaction>
</comment>
<evidence type="ECO:0000256" key="2">
    <source>
        <dbReference type="HAMAP-Rule" id="MF_00163"/>
    </source>
</evidence>
<dbReference type="SUPFAM" id="SSF56420">
    <property type="entry name" value="Peptide deformylase"/>
    <property type="match status" value="1"/>
</dbReference>
<reference evidence="4" key="1">
    <citation type="submission" date="2016-10" db="EMBL/GenBank/DDBJ databases">
        <authorList>
            <person name="Varghese N."/>
            <person name="Submissions S."/>
        </authorList>
    </citation>
    <scope>NUCLEOTIDE SEQUENCE [LARGE SCALE GENOMIC DNA]</scope>
    <source>
        <strain evidence="4">DSM 26894</strain>
    </source>
</reference>
<dbReference type="NCBIfam" id="TIGR00079">
    <property type="entry name" value="pept_deformyl"/>
    <property type="match status" value="1"/>
</dbReference>
<dbReference type="PRINTS" id="PR01576">
    <property type="entry name" value="PDEFORMYLASE"/>
</dbReference>
<accession>A0A1I6V9U6</accession>
<dbReference type="NCBIfam" id="NF001159">
    <property type="entry name" value="PRK00150.1-3"/>
    <property type="match status" value="1"/>
</dbReference>
<sequence>MSLLPILRWPDPRLSKRCAEVGAVAEVAGLVTDLFETMYDAPGRGLAAPQVGAMVRAFVMDAGWKDGDMSPRACINPRITWGSDERVTGGEGCLSIPGVTAQVERHARIRLAYTDLSGAAQEVELSGAEAIVAQHEYDHLDGLVHFDRLAAEARSALIADYEALA</sequence>
<dbReference type="HAMAP" id="MF_00163">
    <property type="entry name" value="Pep_deformylase"/>
    <property type="match status" value="1"/>
</dbReference>
<organism evidence="3 4">
    <name type="scientific">Alloyangia pacifica</name>
    <dbReference type="NCBI Taxonomy" id="311180"/>
    <lineage>
        <taxon>Bacteria</taxon>
        <taxon>Pseudomonadati</taxon>
        <taxon>Pseudomonadota</taxon>
        <taxon>Alphaproteobacteria</taxon>
        <taxon>Rhodobacterales</taxon>
        <taxon>Roseobacteraceae</taxon>
        <taxon>Alloyangia</taxon>
    </lineage>
</organism>
<keyword evidence="2" id="KW-0408">Iron</keyword>
<dbReference type="InterPro" id="IPR023635">
    <property type="entry name" value="Peptide_deformylase"/>
</dbReference>
<evidence type="ECO:0000313" key="3">
    <source>
        <dbReference type="EMBL" id="SFT10441.1"/>
    </source>
</evidence>
<dbReference type="PANTHER" id="PTHR10458">
    <property type="entry name" value="PEPTIDE DEFORMYLASE"/>
    <property type="match status" value="1"/>
</dbReference>
<protein>
    <recommendedName>
        <fullName evidence="2">Peptide deformylase</fullName>
        <shortName evidence="2">PDF</shortName>
        <ecNumber evidence="2">3.5.1.88</ecNumber>
    </recommendedName>
    <alternativeName>
        <fullName evidence="2">Polypeptide deformylase</fullName>
    </alternativeName>
</protein>
<comment type="similarity">
    <text evidence="1 2">Belongs to the polypeptide deformylase family.</text>
</comment>
<dbReference type="CDD" id="cd00487">
    <property type="entry name" value="Pep_deformylase"/>
    <property type="match status" value="1"/>
</dbReference>
<dbReference type="STRING" id="311180.SAMN04488050_110115"/>
<dbReference type="GO" id="GO:0046872">
    <property type="term" value="F:metal ion binding"/>
    <property type="evidence" value="ECO:0007669"/>
    <property type="project" value="UniProtKB-KW"/>
</dbReference>
<comment type="function">
    <text evidence="2">Removes the formyl group from the N-terminal Met of newly synthesized proteins. Requires at least a dipeptide for an efficient rate of reaction. N-terminal L-methionine is a prerequisite for activity but the enzyme has broad specificity at other positions.</text>
</comment>
<keyword evidence="4" id="KW-1185">Reference proteome</keyword>
<feature type="binding site" evidence="2">
    <location>
        <position position="139"/>
    </location>
    <ligand>
        <name>Fe cation</name>
        <dbReference type="ChEBI" id="CHEBI:24875"/>
    </ligand>
</feature>
<dbReference type="GO" id="GO:0042586">
    <property type="term" value="F:peptide deformylase activity"/>
    <property type="evidence" value="ECO:0007669"/>
    <property type="project" value="UniProtKB-UniRule"/>
</dbReference>
<keyword evidence="2" id="KW-0378">Hydrolase</keyword>
<dbReference type="InterPro" id="IPR036821">
    <property type="entry name" value="Peptide_deformylase_sf"/>
</dbReference>
<dbReference type="EC" id="3.5.1.88" evidence="2"/>
<dbReference type="RefSeq" id="WP_092427775.1">
    <property type="nucleotide sequence ID" value="NZ_FNCL01000010.1"/>
</dbReference>
<feature type="active site" evidence="2">
    <location>
        <position position="136"/>
    </location>
</feature>
<dbReference type="Proteomes" id="UP000199392">
    <property type="component" value="Unassembled WGS sequence"/>
</dbReference>
<evidence type="ECO:0000313" key="4">
    <source>
        <dbReference type="Proteomes" id="UP000199392"/>
    </source>
</evidence>
<dbReference type="PANTHER" id="PTHR10458:SF22">
    <property type="entry name" value="PEPTIDE DEFORMYLASE"/>
    <property type="match status" value="1"/>
</dbReference>
<name>A0A1I6V9U6_9RHOB</name>
<evidence type="ECO:0000256" key="1">
    <source>
        <dbReference type="ARBA" id="ARBA00010759"/>
    </source>
</evidence>
<gene>
    <name evidence="2" type="primary">def</name>
    <name evidence="3" type="ORF">SAMN04488050_110115</name>
</gene>
<dbReference type="EMBL" id="FOZW01000010">
    <property type="protein sequence ID" value="SFT10441.1"/>
    <property type="molecule type" value="Genomic_DNA"/>
</dbReference>